<sequence length="556" mass="62965">MEALRLEAGALGSLSGGSTPLKALLPGAEGFVLPPGDPELCREHGEKFTLFCVDDLEPVCSQCGLTETHEGHRVYPITEAVPDCKGELNTSLGKLLGKSRRFEKVTRIFEHASQHNQSHAQQTERQIKEEFEKLHQFLREEEGARLARLREEEEERNRVMKEKRERMGKEMELLAKTIREIEEEMKEDRDDIAFLQNYQETVKRTWQSHGEPEEVCGPLIDVSKHLTNLRYTVWNDMLHITPYTPVTLDPTTSCPSLVLSPGLTSVQLGKERIQIQPANPERFDPINCTLGWEGFSAGTHCWTVEVGESSNWTVGVASQSVRRREEFEACPEEGLWTLSLRNGTYRAMTTPCTTLPLDWSHPFHRIKMFLDWEEGQVEFWDAMRDKLLFTFTHRFTETLYPYFESSCSKCWLVVLPQRVYVEVKLDPIPEDDDGDQIPHDGSSNEGEDTKIRSTDDSKLTETGSPVEAQISMTGSPKISTTDQNHETRSPDKTSNTGSAQMMGRIPKTKSTGKGKGKIPHTGSAVQKQITNTRSNGSYHITKDRPLVQVRRTGSTE</sequence>
<dbReference type="PRINTS" id="PR01407">
    <property type="entry name" value="BUTYPHLNCDUF"/>
</dbReference>
<dbReference type="InterPro" id="IPR003879">
    <property type="entry name" value="Butyrophylin_SPRY"/>
</dbReference>
<dbReference type="SMART" id="SM00589">
    <property type="entry name" value="PRY"/>
    <property type="match status" value="1"/>
</dbReference>
<gene>
    <name evidence="9" type="primary">LOC106593014</name>
</gene>
<dbReference type="InterPro" id="IPR003877">
    <property type="entry name" value="SPRY_dom"/>
</dbReference>
<proteinExistence type="predicted"/>
<feature type="compositionally biased region" description="Polar residues" evidence="5">
    <location>
        <begin position="523"/>
        <end position="538"/>
    </location>
</feature>
<dbReference type="SUPFAM" id="SSF49899">
    <property type="entry name" value="Concanavalin A-like lectins/glucanases"/>
    <property type="match status" value="1"/>
</dbReference>
<dbReference type="PROSITE" id="PS50119">
    <property type="entry name" value="ZF_BBOX"/>
    <property type="match status" value="1"/>
</dbReference>
<evidence type="ECO:0000313" key="8">
    <source>
        <dbReference type="Proteomes" id="UP001652741"/>
    </source>
</evidence>
<keyword evidence="1 3" id="KW-0479">Metal-binding</keyword>
<keyword evidence="4" id="KW-0175">Coiled coil</keyword>
<dbReference type="InterPro" id="IPR058030">
    <property type="entry name" value="TRIM8/14/16/25/29/45/65_CC"/>
</dbReference>
<name>A0ABM3E4A0_SALSA</name>
<keyword evidence="2" id="KW-0862">Zinc</keyword>
<feature type="region of interest" description="Disordered" evidence="5">
    <location>
        <begin position="427"/>
        <end position="556"/>
    </location>
</feature>
<evidence type="ECO:0000313" key="9">
    <source>
        <dbReference type="RefSeq" id="XP_045565878.1"/>
    </source>
</evidence>
<dbReference type="PROSITE" id="PS50188">
    <property type="entry name" value="B302_SPRY"/>
    <property type="match status" value="1"/>
</dbReference>
<evidence type="ECO:0000256" key="4">
    <source>
        <dbReference type="SAM" id="Coils"/>
    </source>
</evidence>
<dbReference type="Pfam" id="PF00643">
    <property type="entry name" value="zf-B_box"/>
    <property type="match status" value="1"/>
</dbReference>
<feature type="domain" description="B box-type" evidence="6">
    <location>
        <begin position="36"/>
        <end position="77"/>
    </location>
</feature>
<dbReference type="SUPFAM" id="SSF57845">
    <property type="entry name" value="B-box zinc-binding domain"/>
    <property type="match status" value="1"/>
</dbReference>
<keyword evidence="8" id="KW-1185">Reference proteome</keyword>
<dbReference type="RefSeq" id="XP_045565878.1">
    <property type="nucleotide sequence ID" value="XM_045709922.1"/>
</dbReference>
<dbReference type="SMART" id="SM00449">
    <property type="entry name" value="SPRY"/>
    <property type="match status" value="1"/>
</dbReference>
<evidence type="ECO:0000256" key="5">
    <source>
        <dbReference type="SAM" id="MobiDB-lite"/>
    </source>
</evidence>
<dbReference type="CDD" id="cd19777">
    <property type="entry name" value="Bbox2_TRIM35_C-IV"/>
    <property type="match status" value="1"/>
</dbReference>
<feature type="domain" description="B30.2/SPRY" evidence="7">
    <location>
        <begin position="226"/>
        <end position="421"/>
    </location>
</feature>
<evidence type="ECO:0000256" key="2">
    <source>
        <dbReference type="ARBA" id="ARBA00022833"/>
    </source>
</evidence>
<dbReference type="Gene3D" id="2.60.120.920">
    <property type="match status" value="1"/>
</dbReference>
<keyword evidence="1 3" id="KW-0863">Zinc-finger</keyword>
<evidence type="ECO:0000259" key="7">
    <source>
        <dbReference type="PROSITE" id="PS50188"/>
    </source>
</evidence>
<reference evidence="9" key="1">
    <citation type="submission" date="2025-08" db="UniProtKB">
        <authorList>
            <consortium name="RefSeq"/>
        </authorList>
    </citation>
    <scope>IDENTIFICATION</scope>
</reference>
<protein>
    <submittedName>
        <fullName evidence="9">E3 ubiquitin-protein ligase TRIM35</fullName>
    </submittedName>
</protein>
<organism evidence="8 9">
    <name type="scientific">Salmo salar</name>
    <name type="common">Atlantic salmon</name>
    <dbReference type="NCBI Taxonomy" id="8030"/>
    <lineage>
        <taxon>Eukaryota</taxon>
        <taxon>Metazoa</taxon>
        <taxon>Chordata</taxon>
        <taxon>Craniata</taxon>
        <taxon>Vertebrata</taxon>
        <taxon>Euteleostomi</taxon>
        <taxon>Actinopterygii</taxon>
        <taxon>Neopterygii</taxon>
        <taxon>Teleostei</taxon>
        <taxon>Protacanthopterygii</taxon>
        <taxon>Salmoniformes</taxon>
        <taxon>Salmonidae</taxon>
        <taxon>Salmoninae</taxon>
        <taxon>Salmo</taxon>
    </lineage>
</organism>
<feature type="compositionally biased region" description="Basic residues" evidence="5">
    <location>
        <begin position="506"/>
        <end position="518"/>
    </location>
</feature>
<dbReference type="InterPro" id="IPR001870">
    <property type="entry name" value="B30.2/SPRY"/>
</dbReference>
<dbReference type="InterPro" id="IPR006574">
    <property type="entry name" value="PRY"/>
</dbReference>
<feature type="compositionally biased region" description="Basic and acidic residues" evidence="5">
    <location>
        <begin position="447"/>
        <end position="459"/>
    </location>
</feature>
<feature type="compositionally biased region" description="Polar residues" evidence="5">
    <location>
        <begin position="470"/>
        <end position="482"/>
    </location>
</feature>
<dbReference type="PANTHER" id="PTHR24103">
    <property type="entry name" value="E3 UBIQUITIN-PROTEIN LIGASE TRIM"/>
    <property type="match status" value="1"/>
</dbReference>
<evidence type="ECO:0000259" key="6">
    <source>
        <dbReference type="PROSITE" id="PS50119"/>
    </source>
</evidence>
<feature type="coiled-coil region" evidence="4">
    <location>
        <begin position="120"/>
        <end position="198"/>
    </location>
</feature>
<dbReference type="Pfam" id="PF13765">
    <property type="entry name" value="PRY"/>
    <property type="match status" value="1"/>
</dbReference>
<dbReference type="InterPro" id="IPR000315">
    <property type="entry name" value="Znf_B-box"/>
</dbReference>
<dbReference type="InterPro" id="IPR050143">
    <property type="entry name" value="TRIM/RBCC"/>
</dbReference>
<dbReference type="Pfam" id="PF00622">
    <property type="entry name" value="SPRY"/>
    <property type="match status" value="1"/>
</dbReference>
<dbReference type="InterPro" id="IPR043136">
    <property type="entry name" value="B30.2/SPRY_sf"/>
</dbReference>
<dbReference type="InterPro" id="IPR013320">
    <property type="entry name" value="ConA-like_dom_sf"/>
</dbReference>
<dbReference type="Proteomes" id="UP001652741">
    <property type="component" value="Chromosome ssa02"/>
</dbReference>
<evidence type="ECO:0000256" key="3">
    <source>
        <dbReference type="PROSITE-ProRule" id="PRU00024"/>
    </source>
</evidence>
<evidence type="ECO:0000256" key="1">
    <source>
        <dbReference type="ARBA" id="ARBA00022771"/>
    </source>
</evidence>
<dbReference type="GeneID" id="106593014"/>
<dbReference type="SMART" id="SM00336">
    <property type="entry name" value="BBOX"/>
    <property type="match status" value="1"/>
</dbReference>
<dbReference type="Pfam" id="PF25600">
    <property type="entry name" value="TRIM_CC"/>
    <property type="match status" value="1"/>
</dbReference>
<dbReference type="Gene3D" id="3.30.160.60">
    <property type="entry name" value="Classic Zinc Finger"/>
    <property type="match status" value="1"/>
</dbReference>
<accession>A0ABM3E4A0</accession>